<dbReference type="EMBL" id="CP038631">
    <property type="protein sequence ID" value="QCC45024.1"/>
    <property type="molecule type" value="Genomic_DNA"/>
</dbReference>
<reference evidence="2" key="3">
    <citation type="journal article" name="MicrobiologyOpen">
        <title>Whole-genome comparison between the type strain of Halobacterium salinarum (DSM 3754(T)) and the laboratory strains R1 and NRC-1.</title>
        <authorList>
            <person name="Pfeiffer F."/>
            <person name="Losensky G."/>
            <person name="Marchfelder A."/>
            <person name="Habermann B."/>
            <person name="Dyall-Smith M."/>
        </authorList>
    </citation>
    <scope>NUCLEOTIDE SEQUENCE</scope>
    <source>
        <strain evidence="2">91-R6</strain>
    </source>
</reference>
<protein>
    <submittedName>
        <fullName evidence="2">Uncharacterized protein</fullName>
    </submittedName>
</protein>
<evidence type="ECO:0000313" key="4">
    <source>
        <dbReference type="Proteomes" id="UP000296216"/>
    </source>
</evidence>
<organism evidence="2 4">
    <name type="scientific">Halobacterium salinarum (strain ATCC 33171 / DSM 3754 / JCM 8978 / NBRC 102687 / NCIMB 764 / 91-R6)</name>
    <dbReference type="NCBI Taxonomy" id="2597657"/>
    <lineage>
        <taxon>Archaea</taxon>
        <taxon>Methanobacteriati</taxon>
        <taxon>Methanobacteriota</taxon>
        <taxon>Stenosarchaea group</taxon>
        <taxon>Halobacteria</taxon>
        <taxon>Halobacteriales</taxon>
        <taxon>Halobacteriaceae</taxon>
        <taxon>Halobacterium</taxon>
    </lineage>
</organism>
<dbReference type="AlphaFoldDB" id="A0A4D6GTC5"/>
<feature type="transmembrane region" description="Helical" evidence="1">
    <location>
        <begin position="61"/>
        <end position="81"/>
    </location>
</feature>
<feature type="transmembrane region" description="Helical" evidence="1">
    <location>
        <begin position="113"/>
        <end position="138"/>
    </location>
</feature>
<feature type="transmembrane region" description="Helical" evidence="1">
    <location>
        <begin position="32"/>
        <end position="54"/>
    </location>
</feature>
<name>A0A4D6GTC5_HALS9</name>
<dbReference type="GeneID" id="68693973"/>
<gene>
    <name evidence="3" type="ORF">APQ99_01691</name>
    <name evidence="2" type="ORF">HBSAL_06850</name>
</gene>
<dbReference type="EMBL" id="VRYN01000003">
    <property type="protein sequence ID" value="TYO76136.1"/>
    <property type="molecule type" value="Genomic_DNA"/>
</dbReference>
<reference evidence="3 5" key="2">
    <citation type="submission" date="2019-07" db="EMBL/GenBank/DDBJ databases">
        <title>Genomic Encyclopedia of Archaeal and Bacterial Type Strains, Phase II (KMG-II): from individual species to whole genera.</title>
        <authorList>
            <person name="Goeker M."/>
        </authorList>
    </citation>
    <scope>NUCLEOTIDE SEQUENCE [LARGE SCALE GENOMIC DNA]</scope>
    <source>
        <strain evidence="3 5">DSM 3754</strain>
    </source>
</reference>
<accession>A0A4D6GTC5</accession>
<reference evidence="2 4" key="1">
    <citation type="journal article" date="2019" name="Microbiol. Resour. Announc.">
        <title>The Genome Sequence of the Halobacterium salinarum Type Strain Is Closely Related to That of Laboratory Strains NRC-1 and R1.</title>
        <authorList>
            <person name="Pfeiffer F."/>
            <person name="Marchfelder A."/>
            <person name="Habermann B."/>
            <person name="Dyall-Smith M.L."/>
        </authorList>
    </citation>
    <scope>NUCLEOTIDE SEQUENCE [LARGE SCALE GENOMIC DNA]</scope>
    <source>
        <strain evidence="2">91-R6</strain>
        <strain evidence="4">ATCC 33171 / DSM 3754 / JCM 8978 / NBRC 102687 / NCIMB 764 / 91-R6</strain>
    </source>
</reference>
<dbReference type="Proteomes" id="UP000323075">
    <property type="component" value="Unassembled WGS sequence"/>
</dbReference>
<evidence type="ECO:0000313" key="2">
    <source>
        <dbReference type="EMBL" id="QCC45024.1"/>
    </source>
</evidence>
<dbReference type="Proteomes" id="UP000296216">
    <property type="component" value="Chromosome"/>
</dbReference>
<sequence length="146" mass="14727">MRRFAGVVLGGVLAQAAILGTFGQLSPHHPGAVVVAFRVSTTGLIGGYVAAALGTHHPLRTATAAGASAGVGVGVAFWWTVLYGDTVGVFHQLHYVLATAPIPGRLVRTAPRAVAAGAALLVAAAFTAGGYLGGWMVATTRAARRD</sequence>
<evidence type="ECO:0000313" key="3">
    <source>
        <dbReference type="EMBL" id="TYO76136.1"/>
    </source>
</evidence>
<keyword evidence="1" id="KW-0472">Membrane</keyword>
<keyword evidence="1" id="KW-0812">Transmembrane</keyword>
<evidence type="ECO:0000256" key="1">
    <source>
        <dbReference type="SAM" id="Phobius"/>
    </source>
</evidence>
<evidence type="ECO:0000313" key="5">
    <source>
        <dbReference type="Proteomes" id="UP000323075"/>
    </source>
</evidence>
<proteinExistence type="predicted"/>
<dbReference type="RefSeq" id="WP_012289291.1">
    <property type="nucleotide sequence ID" value="NZ_VRYN01000003.1"/>
</dbReference>
<keyword evidence="1" id="KW-1133">Transmembrane helix</keyword>